<feature type="transmembrane region" description="Helical" evidence="5">
    <location>
        <begin position="23"/>
        <end position="42"/>
    </location>
</feature>
<accession>A0ABY5L6C5</accession>
<proteinExistence type="predicted"/>
<evidence type="ECO:0000256" key="3">
    <source>
        <dbReference type="ARBA" id="ARBA00022989"/>
    </source>
</evidence>
<dbReference type="PANTHER" id="PTHR36985:SF1">
    <property type="entry name" value="TRANSLOCATION AND ASSEMBLY MODULE SUBUNIT TAMB"/>
    <property type="match status" value="1"/>
</dbReference>
<dbReference type="Proteomes" id="UP001058533">
    <property type="component" value="Chromosome"/>
</dbReference>
<evidence type="ECO:0000256" key="5">
    <source>
        <dbReference type="SAM" id="Phobius"/>
    </source>
</evidence>
<evidence type="ECO:0000256" key="2">
    <source>
        <dbReference type="ARBA" id="ARBA00022692"/>
    </source>
</evidence>
<gene>
    <name evidence="7" type="ORF">NMP03_09520</name>
</gene>
<comment type="subcellular location">
    <subcellularLocation>
        <location evidence="1">Membrane</location>
        <topology evidence="1">Single-pass membrane protein</topology>
    </subcellularLocation>
</comment>
<evidence type="ECO:0000256" key="4">
    <source>
        <dbReference type="ARBA" id="ARBA00023136"/>
    </source>
</evidence>
<organism evidence="7 8">
    <name type="scientific">Sphingomonas qomolangmaensis</name>
    <dbReference type="NCBI Taxonomy" id="2918765"/>
    <lineage>
        <taxon>Bacteria</taxon>
        <taxon>Pseudomonadati</taxon>
        <taxon>Pseudomonadota</taxon>
        <taxon>Alphaproteobacteria</taxon>
        <taxon>Sphingomonadales</taxon>
        <taxon>Sphingomonadaceae</taxon>
        <taxon>Sphingomonas</taxon>
    </lineage>
</organism>
<evidence type="ECO:0000313" key="7">
    <source>
        <dbReference type="EMBL" id="UUL81452.1"/>
    </source>
</evidence>
<evidence type="ECO:0000313" key="8">
    <source>
        <dbReference type="Proteomes" id="UP001058533"/>
    </source>
</evidence>
<keyword evidence="2 5" id="KW-0812">Transmembrane</keyword>
<evidence type="ECO:0000259" key="6">
    <source>
        <dbReference type="Pfam" id="PF04357"/>
    </source>
</evidence>
<name>A0ABY5L6C5_9SPHN</name>
<sequence>MTDVVSTDVDTVPAVRKRRWPRVLLAIVAGVLALVAGAVLLLDTQVGHRFVADQVAALKPANGLRYRIGRIEGSIYGRATLIDVRIYDARGLVFAAPRAQLDWRPLAWSANRLDIRRLTVPRATLAKLPSLLPTGRQGPILPGFDIAIGWLAIDRLEIAPAITGQRRIGRLVGRADVRDRRALVDLAALVEGSDFLRIKLDATPDRDRFDLAARGRGRGDGVLARLAGVNRPLAFAVEGDGRWARWQGSAAAQVGGVSIADLRLGVESGRYTLGGEVAPASLLRGRLQRLTSPRVRLNGAATFANRRIEGTLSARSAALAIEASGGIDLAENRYRNLRTSVRVLQPSALVGNMTGRDIALRVILDGGFSTARFDYRLTTPQVAFDRTGFEQVRIAGQGRLSASPVTVPIRLTAARVTGVGNVAGGILRNLSVAGALKVTAANITGDQLQLRSDKLSGRVMVFVDLRTGQYEVGLAGGLQRYLIPGLGIVDVDSRLSVVPGANGRGTRILGRGTAQVVRLDNGFFRSLTGGLPRIVTGLERGADRILYFRNAVLTSPDLSLRGNGFRRVDGTFYFEGSGTQRQYGPVTLKLNGRIDRPTVELRLASPNATLGLSDVQARLDPTPQGYVYTAAGGSRLGPFTSEGAILLPRGGSGRIEVARLDVAGTRASGALDIVTGGFDGWLDVAGGGLSGNLAFAVQAGIQRIDGAIDAQGAQLADTLSVRRGQLRFTTLLDPAGTTLEGNVLARGLRAGGLTLARFDGSARLVDGVGDAKVALAGSRGRGFAIDATARIAADSYTISGGGTVDRRPLTLVSPAVIRREGDGWRLEPTRLTFADGEAQIAGTLEGGTTAIDASVTRMPLTVLDIGYPALGLGGRATGKLRYVARADAAPTGSVDMTIRGLSRAGLVLSSRPIDVGVKGVLQPGQAGFRAIMASGGRTIGRAQARLAPLGAGNLAQRLANAPLVAQLRYGGPADTLWRLTGIELFDLSGPVAIGADVSGRLADPRIRGSLRSENARIESTVTGTVLTNVQTRGRFNGSRLVIDQFQARDGRQGSVSGSGSFDLSSVRGFGIDLNVTAQNALLINRDDIGATVTGPISIKSDGRGGTIGGEVVLNSSRYRLGQAVVAAPIPRLNITEINQRGGDDAELERIEPWKLDLRARAPGNMAVTGLGLDSEWSANLRIGGEPTAPQIRGRADLVRGDYDFAGRSFDIDRGRISFDGSVPSNPALDISANANTQGLNATIRVTGNALKPQIGFSSIPALPEDELLSRLLFGTSITSLSAPEALQLASAVSALQDGGNGLDPINAVRRAAGLDRLRIVAADPQTGQGTSIAAGKFVTRRTYVEIISDGQGYSATRVEFQLTRWLSLLSSISTIGRQSANVRVSRDY</sequence>
<dbReference type="PANTHER" id="PTHR36985">
    <property type="entry name" value="TRANSLOCATION AND ASSEMBLY MODULE SUBUNIT TAMB"/>
    <property type="match status" value="1"/>
</dbReference>
<dbReference type="InterPro" id="IPR007452">
    <property type="entry name" value="TamB_C"/>
</dbReference>
<keyword evidence="3 5" id="KW-1133">Transmembrane helix</keyword>
<dbReference type="RefSeq" id="WP_256505132.1">
    <property type="nucleotide sequence ID" value="NZ_CP101740.1"/>
</dbReference>
<keyword evidence="8" id="KW-1185">Reference proteome</keyword>
<evidence type="ECO:0000256" key="1">
    <source>
        <dbReference type="ARBA" id="ARBA00004167"/>
    </source>
</evidence>
<keyword evidence="4 5" id="KW-0472">Membrane</keyword>
<dbReference type="EMBL" id="CP101740">
    <property type="protein sequence ID" value="UUL81452.1"/>
    <property type="molecule type" value="Genomic_DNA"/>
</dbReference>
<reference evidence="7" key="1">
    <citation type="submission" date="2022-07" db="EMBL/GenBank/DDBJ databases">
        <title>Sphingomonas sp. nov., a novel bacterium isolated from the north slope of the Mount Everest.</title>
        <authorList>
            <person name="Cui X."/>
            <person name="Liu Y."/>
        </authorList>
    </citation>
    <scope>NUCLEOTIDE SEQUENCE</scope>
    <source>
        <strain evidence="7">S5-59</strain>
    </source>
</reference>
<dbReference type="Pfam" id="PF04357">
    <property type="entry name" value="TamB"/>
    <property type="match status" value="1"/>
</dbReference>
<feature type="domain" description="Translocation and assembly module TamB C-terminal" evidence="6">
    <location>
        <begin position="1044"/>
        <end position="1387"/>
    </location>
</feature>
<protein>
    <submittedName>
        <fullName evidence="7">Translocation/assembly module TamB domain-containing protein</fullName>
    </submittedName>
</protein>